<dbReference type="EMBL" id="CP066007">
    <property type="protein sequence ID" value="QQB47217.1"/>
    <property type="molecule type" value="Genomic_DNA"/>
</dbReference>
<keyword evidence="1" id="KW-0472">Membrane</keyword>
<gene>
    <name evidence="2" type="ORF">I6I10_04745</name>
</gene>
<protein>
    <submittedName>
        <fullName evidence="2">ABC-2 transporter permease</fullName>
    </submittedName>
</protein>
<dbReference type="OrthoDB" id="3267850at2"/>
<evidence type="ECO:0000313" key="3">
    <source>
        <dbReference type="Proteomes" id="UP000596145"/>
    </source>
</evidence>
<dbReference type="AlphaFoldDB" id="A0A7T4EH46"/>
<keyword evidence="1" id="KW-1133">Transmembrane helix</keyword>
<evidence type="ECO:0000256" key="1">
    <source>
        <dbReference type="SAM" id="Phobius"/>
    </source>
</evidence>
<feature type="transmembrane region" description="Helical" evidence="1">
    <location>
        <begin position="179"/>
        <end position="199"/>
    </location>
</feature>
<dbReference type="RefSeq" id="WP_005388712.1">
    <property type="nucleotide sequence ID" value="NZ_CP066007.1"/>
</dbReference>
<name>A0A7T4EH46_9CORY</name>
<feature type="transmembrane region" description="Helical" evidence="1">
    <location>
        <begin position="141"/>
        <end position="159"/>
    </location>
</feature>
<feature type="transmembrane region" description="Helical" evidence="1">
    <location>
        <begin position="113"/>
        <end position="134"/>
    </location>
</feature>
<dbReference type="GeneID" id="92760962"/>
<dbReference type="Proteomes" id="UP000596145">
    <property type="component" value="Chromosome"/>
</dbReference>
<proteinExistence type="predicted"/>
<keyword evidence="1" id="KW-0812">Transmembrane</keyword>
<feature type="transmembrane region" description="Helical" evidence="1">
    <location>
        <begin position="12"/>
        <end position="31"/>
    </location>
</feature>
<sequence>MRAAFYKDLIANRTYLIVLGVITAAMTGLGVYANELIIFPFLFGMIGMLHFTGTFARDSESKVNRTILAGPTARSELVNLNYLITLILGAVAFTITGALAFLMAEVPWKDTVLVASFAFAVTLLLVIIQLPLFYKYGPEKAKLFFVAVFIVVFAGSSFIGSNKQIIYDWIAKALTWPPLASAGILLAVTLAFTAASLWLSRKIVAGQEF</sequence>
<evidence type="ECO:0000313" key="2">
    <source>
        <dbReference type="EMBL" id="QQB47217.1"/>
    </source>
</evidence>
<reference evidence="2 3" key="1">
    <citation type="submission" date="2020-12" db="EMBL/GenBank/DDBJ databases">
        <title>FDA dAtabase for Regulatory Grade micrObial Sequences (FDA-ARGOS): Supporting development and validation of Infectious Disease Dx tests.</title>
        <authorList>
            <person name="Sproer C."/>
            <person name="Gronow S."/>
            <person name="Severitt S."/>
            <person name="Schroder I."/>
            <person name="Tallon L."/>
            <person name="Sadzewicz L."/>
            <person name="Zhao X."/>
            <person name="Boylan J."/>
            <person name="Ott S."/>
            <person name="Bowen H."/>
            <person name="Vavikolanu K."/>
            <person name="Mehta A."/>
            <person name="Aluvathingal J."/>
            <person name="Nadendla S."/>
            <person name="Lowell S."/>
            <person name="Myers T."/>
            <person name="Yan Y."/>
            <person name="Sichtig H."/>
        </authorList>
    </citation>
    <scope>NUCLEOTIDE SEQUENCE [LARGE SCALE GENOMIC DNA]</scope>
    <source>
        <strain evidence="2 3">FDAARGOS_1053</strain>
    </source>
</reference>
<feature type="transmembrane region" description="Helical" evidence="1">
    <location>
        <begin position="77"/>
        <end position="101"/>
    </location>
</feature>
<organism evidence="2 3">
    <name type="scientific">Corynebacterium glucuronolyticum</name>
    <dbReference type="NCBI Taxonomy" id="39791"/>
    <lineage>
        <taxon>Bacteria</taxon>
        <taxon>Bacillati</taxon>
        <taxon>Actinomycetota</taxon>
        <taxon>Actinomycetes</taxon>
        <taxon>Mycobacteriales</taxon>
        <taxon>Corynebacteriaceae</taxon>
        <taxon>Corynebacterium</taxon>
    </lineage>
</organism>
<dbReference type="InterPro" id="IPR025699">
    <property type="entry name" value="ABC2_memb-like"/>
</dbReference>
<feature type="transmembrane region" description="Helical" evidence="1">
    <location>
        <begin position="37"/>
        <end position="56"/>
    </location>
</feature>
<dbReference type="Pfam" id="PF13346">
    <property type="entry name" value="ABC2_membrane_5"/>
    <property type="match status" value="1"/>
</dbReference>
<accession>A0A7T4EH46</accession>